<dbReference type="GO" id="GO:0046872">
    <property type="term" value="F:metal ion binding"/>
    <property type="evidence" value="ECO:0007669"/>
    <property type="project" value="UniProtKB-KW"/>
</dbReference>
<comment type="subcellular location">
    <subcellularLocation>
        <location evidence="2">Cell membrane</location>
        <topology evidence="2">Multi-pass membrane protein</topology>
    </subcellularLocation>
</comment>
<evidence type="ECO:0000256" key="12">
    <source>
        <dbReference type="ARBA" id="ARBA00023136"/>
    </source>
</evidence>
<evidence type="ECO:0000256" key="2">
    <source>
        <dbReference type="ARBA" id="ARBA00004651"/>
    </source>
</evidence>
<dbReference type="InterPro" id="IPR052214">
    <property type="entry name" value="DAG_Lipase-Related"/>
</dbReference>
<evidence type="ECO:0000256" key="16">
    <source>
        <dbReference type="SAM" id="Phobius"/>
    </source>
</evidence>
<keyword evidence="8" id="KW-0106">Calcium</keyword>
<keyword evidence="6" id="KW-0479">Metal-binding</keyword>
<dbReference type="EC" id="3.1.1.116" evidence="14"/>
<evidence type="ECO:0000256" key="13">
    <source>
        <dbReference type="ARBA" id="ARBA00024531"/>
    </source>
</evidence>
<keyword evidence="10 16" id="KW-1133">Transmembrane helix</keyword>
<dbReference type="SUPFAM" id="SSF53474">
    <property type="entry name" value="alpha/beta-Hydrolases"/>
    <property type="match status" value="1"/>
</dbReference>
<feature type="region of interest" description="Disordered" evidence="15">
    <location>
        <begin position="757"/>
        <end position="778"/>
    </location>
</feature>
<dbReference type="EMBL" id="BRXY01000430">
    <property type="protein sequence ID" value="GMH94416.1"/>
    <property type="molecule type" value="Genomic_DNA"/>
</dbReference>
<dbReference type="PANTHER" id="PTHR45792:SF8">
    <property type="entry name" value="DIACYLGLYCEROL LIPASE-ALPHA"/>
    <property type="match status" value="1"/>
</dbReference>
<evidence type="ECO:0000256" key="4">
    <source>
        <dbReference type="ARBA" id="ARBA00022553"/>
    </source>
</evidence>
<evidence type="ECO:0000256" key="14">
    <source>
        <dbReference type="ARBA" id="ARBA00026104"/>
    </source>
</evidence>
<sequence length="778" mass="85949">MPSLKTLNRRWLFGGDELQVVSLVLIPVRVIQVLLTFMGSGNGTCFDAVGTIWLAVTVAYYCVCVLLDLATVYAASIGTPTSPRQLIPNIVRLKAAFMTPVIVVLCVASIYCCTFHCGGNIVYRLMIPLISLSQLGEVIATSCCLYTLRGRRLDDPHLGTLGQRRRLGTEYLESKWEKRCRFLCKCSGFFTCFLFGGNDSGEGNDFAMVARVLADYFEDDGSLDIVPSDVVAGMVCLRHVQKSDERIFREQRMLSAEARQNDRVISEQISDLQKQAFEDMTGDDAKKESKQPTPRTDLFEKDKTYWHRVANRDVLDPSNQDDRDVLEEAARFSRHALSIYTWMLYIFMHPITGVPKLCGVRCCRMKGCGSCCGGDGDGEGSDGEEGRTRHTGDVCCSLHATALLAQANLEESELAYAHFGNSIVENPYCIIIDHKWKSVVLSVRGTLSLEDCITDALTESVPLDECGRKWGFDGAGEYAHTGILTSAEWIRNDLDKHRTLEKLMKDAGAPHPDYRLRVTGHSLGAGCATFLALMLKREYPDLRCLPYSPPGGLVTMKTAKAVAPFTTSFVLNTDIVPRLSVESMEKLRNDVLDLISRIKVSKMDVLKSAVLGSGGTDRLHIIDDILHPRDAVPDSEFKEQVKRFKDVQRNVKEDRGAPAVSLYPPGRIVHFIKTEEAKAYCGGCGKFCGGRDREYTPMWAHNDDFTEIQISPSMAFDHFPDRVCVSIEGVARSWDLDCEAGSLRAVGWGVGDVGGGGGVDIDSGESSPQAEDSLLNKV</sequence>
<name>A0A9W7BQ41_9STRA</name>
<dbReference type="Pfam" id="PF01764">
    <property type="entry name" value="Lipase_3"/>
    <property type="match status" value="1"/>
</dbReference>
<gene>
    <name evidence="18" type="ORF">TrST_g2716</name>
</gene>
<accession>A0A9W7BQ41</accession>
<dbReference type="OrthoDB" id="438440at2759"/>
<evidence type="ECO:0000313" key="18">
    <source>
        <dbReference type="EMBL" id="GMH94416.1"/>
    </source>
</evidence>
<evidence type="ECO:0000256" key="7">
    <source>
        <dbReference type="ARBA" id="ARBA00022801"/>
    </source>
</evidence>
<evidence type="ECO:0000256" key="3">
    <source>
        <dbReference type="ARBA" id="ARBA00022475"/>
    </source>
</evidence>
<evidence type="ECO:0000256" key="9">
    <source>
        <dbReference type="ARBA" id="ARBA00022963"/>
    </source>
</evidence>
<evidence type="ECO:0000256" key="1">
    <source>
        <dbReference type="ARBA" id="ARBA00001913"/>
    </source>
</evidence>
<keyword evidence="9" id="KW-0442">Lipid degradation</keyword>
<dbReference type="PANTHER" id="PTHR45792">
    <property type="entry name" value="DIACYLGLYCEROL LIPASE HOMOLOG-RELATED"/>
    <property type="match status" value="1"/>
</dbReference>
<evidence type="ECO:0000256" key="8">
    <source>
        <dbReference type="ARBA" id="ARBA00022837"/>
    </source>
</evidence>
<dbReference type="Gene3D" id="3.40.50.1820">
    <property type="entry name" value="alpha/beta hydrolase"/>
    <property type="match status" value="1"/>
</dbReference>
<evidence type="ECO:0000256" key="11">
    <source>
        <dbReference type="ARBA" id="ARBA00023098"/>
    </source>
</evidence>
<keyword evidence="3" id="KW-1003">Cell membrane</keyword>
<dbReference type="GO" id="GO:0016298">
    <property type="term" value="F:lipase activity"/>
    <property type="evidence" value="ECO:0007669"/>
    <property type="project" value="TreeGrafter"/>
</dbReference>
<dbReference type="GO" id="GO:0046340">
    <property type="term" value="P:diacylglycerol catabolic process"/>
    <property type="evidence" value="ECO:0007669"/>
    <property type="project" value="TreeGrafter"/>
</dbReference>
<evidence type="ECO:0000259" key="17">
    <source>
        <dbReference type="Pfam" id="PF01764"/>
    </source>
</evidence>
<comment type="cofactor">
    <cofactor evidence="1">
        <name>Ca(2+)</name>
        <dbReference type="ChEBI" id="CHEBI:29108"/>
    </cofactor>
</comment>
<feature type="transmembrane region" description="Helical" evidence="16">
    <location>
        <begin position="20"/>
        <end position="40"/>
    </location>
</feature>
<evidence type="ECO:0000313" key="19">
    <source>
        <dbReference type="Proteomes" id="UP001165085"/>
    </source>
</evidence>
<feature type="domain" description="Fungal lipase-type" evidence="17">
    <location>
        <begin position="440"/>
        <end position="582"/>
    </location>
</feature>
<keyword evidence="11" id="KW-0443">Lipid metabolism</keyword>
<keyword evidence="12 16" id="KW-0472">Membrane</keyword>
<dbReference type="CDD" id="cd00519">
    <property type="entry name" value="Lipase_3"/>
    <property type="match status" value="1"/>
</dbReference>
<keyword evidence="7" id="KW-0378">Hydrolase</keyword>
<keyword evidence="4" id="KW-0597">Phosphoprotein</keyword>
<evidence type="ECO:0000256" key="15">
    <source>
        <dbReference type="SAM" id="MobiDB-lite"/>
    </source>
</evidence>
<comment type="catalytic activity">
    <reaction evidence="13">
        <text>a 1,2-diacyl-sn-glycerol + H2O = a 2-acylglycerol + a fatty acid + H(+)</text>
        <dbReference type="Rhea" id="RHEA:33275"/>
        <dbReference type="ChEBI" id="CHEBI:15377"/>
        <dbReference type="ChEBI" id="CHEBI:15378"/>
        <dbReference type="ChEBI" id="CHEBI:17389"/>
        <dbReference type="ChEBI" id="CHEBI:17815"/>
        <dbReference type="ChEBI" id="CHEBI:28868"/>
        <dbReference type="EC" id="3.1.1.116"/>
    </reaction>
    <physiologicalReaction direction="left-to-right" evidence="13">
        <dbReference type="Rhea" id="RHEA:33276"/>
    </physiologicalReaction>
</comment>
<dbReference type="InterPro" id="IPR002921">
    <property type="entry name" value="Fungal_lipase-type"/>
</dbReference>
<dbReference type="AlphaFoldDB" id="A0A9W7BQ41"/>
<keyword evidence="19" id="KW-1185">Reference proteome</keyword>
<feature type="transmembrane region" description="Helical" evidence="16">
    <location>
        <begin position="52"/>
        <end position="75"/>
    </location>
</feature>
<evidence type="ECO:0000256" key="6">
    <source>
        <dbReference type="ARBA" id="ARBA00022723"/>
    </source>
</evidence>
<dbReference type="GO" id="GO:0019369">
    <property type="term" value="P:arachidonate metabolic process"/>
    <property type="evidence" value="ECO:0007669"/>
    <property type="project" value="TreeGrafter"/>
</dbReference>
<evidence type="ECO:0000256" key="10">
    <source>
        <dbReference type="ARBA" id="ARBA00022989"/>
    </source>
</evidence>
<feature type="transmembrane region" description="Helical" evidence="16">
    <location>
        <begin position="95"/>
        <end position="113"/>
    </location>
</feature>
<proteinExistence type="predicted"/>
<evidence type="ECO:0000256" key="5">
    <source>
        <dbReference type="ARBA" id="ARBA00022692"/>
    </source>
</evidence>
<comment type="caution">
    <text evidence="18">The sequence shown here is derived from an EMBL/GenBank/DDBJ whole genome shotgun (WGS) entry which is preliminary data.</text>
</comment>
<reference evidence="19" key="1">
    <citation type="journal article" date="2023" name="Commun. Biol.">
        <title>Genome analysis of Parmales, the sister group of diatoms, reveals the evolutionary specialization of diatoms from phago-mixotrophs to photoautotrophs.</title>
        <authorList>
            <person name="Ban H."/>
            <person name="Sato S."/>
            <person name="Yoshikawa S."/>
            <person name="Yamada K."/>
            <person name="Nakamura Y."/>
            <person name="Ichinomiya M."/>
            <person name="Sato N."/>
            <person name="Blanc-Mathieu R."/>
            <person name="Endo H."/>
            <person name="Kuwata A."/>
            <person name="Ogata H."/>
        </authorList>
    </citation>
    <scope>NUCLEOTIDE SEQUENCE [LARGE SCALE GENOMIC DNA]</scope>
    <source>
        <strain evidence="19">NIES 3701</strain>
    </source>
</reference>
<keyword evidence="5 16" id="KW-0812">Transmembrane</keyword>
<protein>
    <recommendedName>
        <fullName evidence="14">sn-1-specific diacylglycerol lipase</fullName>
        <ecNumber evidence="14">3.1.1.116</ecNumber>
    </recommendedName>
</protein>
<dbReference type="Proteomes" id="UP001165085">
    <property type="component" value="Unassembled WGS sequence"/>
</dbReference>
<dbReference type="InterPro" id="IPR029058">
    <property type="entry name" value="AB_hydrolase_fold"/>
</dbReference>
<dbReference type="GO" id="GO:0005886">
    <property type="term" value="C:plasma membrane"/>
    <property type="evidence" value="ECO:0007669"/>
    <property type="project" value="UniProtKB-SubCell"/>
</dbReference>
<organism evidence="18 19">
    <name type="scientific">Triparma strigata</name>
    <dbReference type="NCBI Taxonomy" id="1606541"/>
    <lineage>
        <taxon>Eukaryota</taxon>
        <taxon>Sar</taxon>
        <taxon>Stramenopiles</taxon>
        <taxon>Ochrophyta</taxon>
        <taxon>Bolidophyceae</taxon>
        <taxon>Parmales</taxon>
        <taxon>Triparmaceae</taxon>
        <taxon>Triparma</taxon>
    </lineage>
</organism>